<evidence type="ECO:0000256" key="1">
    <source>
        <dbReference type="SAM" id="SignalP"/>
    </source>
</evidence>
<dbReference type="InterPro" id="IPR027268">
    <property type="entry name" value="Peptidase_M4/M1_CTD_sf"/>
</dbReference>
<dbReference type="SUPFAM" id="SSF55486">
    <property type="entry name" value="Metalloproteases ('zincins'), catalytic domain"/>
    <property type="match status" value="1"/>
</dbReference>
<dbReference type="CDD" id="cd09604">
    <property type="entry name" value="M1_APN_like"/>
    <property type="match status" value="1"/>
</dbReference>
<keyword evidence="4" id="KW-1185">Reference proteome</keyword>
<feature type="signal peptide" evidence="1">
    <location>
        <begin position="1"/>
        <end position="21"/>
    </location>
</feature>
<proteinExistence type="predicted"/>
<protein>
    <submittedName>
        <fullName evidence="3">M1 family metallopeptidase</fullName>
    </submittedName>
</protein>
<comment type="caution">
    <text evidence="3">The sequence shown here is derived from an EMBL/GenBank/DDBJ whole genome shotgun (WGS) entry which is preliminary data.</text>
</comment>
<keyword evidence="1" id="KW-0732">Signal</keyword>
<dbReference type="PANTHER" id="PTHR45726">
    <property type="entry name" value="LEUKOTRIENE A-4 HYDROLASE"/>
    <property type="match status" value="1"/>
</dbReference>
<dbReference type="Proteomes" id="UP001165367">
    <property type="component" value="Unassembled WGS sequence"/>
</dbReference>
<feature type="domain" description="Peptidase M1 membrane alanine aminopeptidase" evidence="2">
    <location>
        <begin position="332"/>
        <end position="512"/>
    </location>
</feature>
<evidence type="ECO:0000313" key="4">
    <source>
        <dbReference type="Proteomes" id="UP001165367"/>
    </source>
</evidence>
<evidence type="ECO:0000259" key="2">
    <source>
        <dbReference type="Pfam" id="PF01433"/>
    </source>
</evidence>
<feature type="chain" id="PRO_5045763107" evidence="1">
    <location>
        <begin position="22"/>
        <end position="955"/>
    </location>
</feature>
<dbReference type="InterPro" id="IPR014782">
    <property type="entry name" value="Peptidase_M1_dom"/>
</dbReference>
<accession>A0ABS9KTX5</accession>
<dbReference type="Pfam" id="PF01433">
    <property type="entry name" value="Peptidase_M1"/>
    <property type="match status" value="1"/>
</dbReference>
<gene>
    <name evidence="3" type="ORF">LZZ85_15940</name>
</gene>
<organism evidence="3 4">
    <name type="scientific">Terrimonas ginsenosidimutans</name>
    <dbReference type="NCBI Taxonomy" id="2908004"/>
    <lineage>
        <taxon>Bacteria</taxon>
        <taxon>Pseudomonadati</taxon>
        <taxon>Bacteroidota</taxon>
        <taxon>Chitinophagia</taxon>
        <taxon>Chitinophagales</taxon>
        <taxon>Chitinophagaceae</taxon>
        <taxon>Terrimonas</taxon>
    </lineage>
</organism>
<reference evidence="3" key="1">
    <citation type="submission" date="2022-01" db="EMBL/GenBank/DDBJ databases">
        <authorList>
            <person name="Jo J.-H."/>
            <person name="Im W.-T."/>
        </authorList>
    </citation>
    <scope>NUCLEOTIDE SEQUENCE</scope>
    <source>
        <strain evidence="3">NA20</strain>
    </source>
</reference>
<dbReference type="EMBL" id="JAKLTR010000010">
    <property type="protein sequence ID" value="MCG2615792.1"/>
    <property type="molecule type" value="Genomic_DNA"/>
</dbReference>
<dbReference type="Gene3D" id="1.10.390.10">
    <property type="entry name" value="Neutral Protease Domain 2"/>
    <property type="match status" value="1"/>
</dbReference>
<evidence type="ECO:0000313" key="3">
    <source>
        <dbReference type="EMBL" id="MCG2615792.1"/>
    </source>
</evidence>
<sequence>MLLVRFTILVVALCSARIAGAQSYWQQEVNYSIDVSLNDKQHSLEGFERMEYINHSPDTLRFIWIHLWPNAYKNDRTAFTDQQLQNGNTAFYFSGSDDKGYINKLNFKVDNETAETVDHPNYIDIVQLVLPSPLLPGKKIVITTPFHVQLPYNFSRGGHIGESYQATQWYPKPAVYDRQGWHPMPYLDQGEFYSEFGSFEVRVTVPENYVVAATGELQDDAEKNWLRTRSSFDWKPEKIKIKTKAGSYKTTYQQYPSSAVKTKTLTFKESRIHDFAWFADKRFIVDMDTCRLPSGKLVDVASYYLPEEKSQWQHSVAYAKTAVRNRSRWIGEYPYKNVSVVQGPKGYGAGMEYPTITLIPPAESEIALDKVIEHEIGHNWFYGILGSNERQYPWMDEGLNSYYENRHSQLKYPAGDAKFGNTSYHSKDMATLFVNTVVALKKDQPINTPSDSLSEINYALMAYLKTADWLSYLEAKYGRDKLDNAIQAYYEQWKFRHPQPADLKESISKSLGVPQDSLFSYLDKTGPLPNSIPGGTRVVFTSPRSIANYISSPVKNLISIGPAIGTNKYDNIALGLFFTNYKFPPSPLQFFVAPMYSTGIKKLAGTGLVNYSFHPDNGAFRKIRIGVSASAFGINEFKDSGKTTSLSFHKIVPSVRFVLTEKNPKSTMNRYIQFKTFMISEDALQFYNDTTIVGTDTSVASKYRVINNNRTLNQLMLVWENNRALYPYRGELKIEQGTDFVRAGFTGNYFFNYAKGGGLDLRLFAGKFFYTSSKTFSKQIQTDRYHLNMTGANGREDYTYSDYFAGRNAFEGTASQQIMVRDGAFKVRTDLLADKIGKTDNWLAAINLSSSIPSSINPLSLLPIKIPLKFFLDIGTYADAWKRNSNEDRFLYDAGLQIPLLNETVNIYIPLLYSSVYKDYINSTIADKKFWKKISFSIDISHFSLRKINRNLALE</sequence>
<dbReference type="PANTHER" id="PTHR45726:SF3">
    <property type="entry name" value="LEUKOTRIENE A-4 HYDROLASE"/>
    <property type="match status" value="1"/>
</dbReference>
<dbReference type="RefSeq" id="WP_237873951.1">
    <property type="nucleotide sequence ID" value="NZ_JAKLTR010000010.1"/>
</dbReference>
<name>A0ABS9KTX5_9BACT</name>
<dbReference type="InterPro" id="IPR034015">
    <property type="entry name" value="M1_LTA4H"/>
</dbReference>